<comment type="subcellular location">
    <subcellularLocation>
        <location evidence="1 7">Cell outer membrane</location>
        <topology evidence="1 7">Multi-pass membrane protein</topology>
    </subcellularLocation>
</comment>
<evidence type="ECO:0000259" key="9">
    <source>
        <dbReference type="Pfam" id="PF07715"/>
    </source>
</evidence>
<dbReference type="InterPro" id="IPR023997">
    <property type="entry name" value="TonB-dep_OMP_SusC/RagA_CS"/>
</dbReference>
<dbReference type="InterPro" id="IPR037066">
    <property type="entry name" value="Plug_dom_sf"/>
</dbReference>
<dbReference type="SUPFAM" id="SSF56935">
    <property type="entry name" value="Porins"/>
    <property type="match status" value="1"/>
</dbReference>
<evidence type="ECO:0000256" key="7">
    <source>
        <dbReference type="PROSITE-ProRule" id="PRU01360"/>
    </source>
</evidence>
<keyword evidence="11" id="KW-1185">Reference proteome</keyword>
<feature type="domain" description="TonB-dependent receptor plug" evidence="9">
    <location>
        <begin position="129"/>
        <end position="235"/>
    </location>
</feature>
<evidence type="ECO:0000313" key="10">
    <source>
        <dbReference type="EMBL" id="TCN62066.1"/>
    </source>
</evidence>
<dbReference type="InterPro" id="IPR012910">
    <property type="entry name" value="Plug_dom"/>
</dbReference>
<dbReference type="NCBIfam" id="TIGR04057">
    <property type="entry name" value="SusC_RagA_signa"/>
    <property type="match status" value="1"/>
</dbReference>
<keyword evidence="2 7" id="KW-0813">Transport</keyword>
<dbReference type="InterPro" id="IPR036942">
    <property type="entry name" value="Beta-barrel_TonB_sf"/>
</dbReference>
<protein>
    <submittedName>
        <fullName evidence="10">TonB-linked SusC/RagA family outer membrane protein</fullName>
    </submittedName>
</protein>
<name>A0A4R2E5U2_9BACT</name>
<keyword evidence="3 7" id="KW-1134">Transmembrane beta strand</keyword>
<keyword evidence="6 7" id="KW-0998">Cell outer membrane</keyword>
<proteinExistence type="inferred from homology"/>
<keyword evidence="5 7" id="KW-0472">Membrane</keyword>
<evidence type="ECO:0000256" key="6">
    <source>
        <dbReference type="ARBA" id="ARBA00023237"/>
    </source>
</evidence>
<dbReference type="InterPro" id="IPR008969">
    <property type="entry name" value="CarboxyPept-like_regulatory"/>
</dbReference>
<keyword evidence="4 7" id="KW-0812">Transmembrane</keyword>
<sequence length="1018" mass="111712">MSRKKVNVKPKGLAVPYCLLTLAMFLLLNLTAVAQQITVTGKVKDAKNGDPIPGVSIQVKGTTTGTASDIDGNFTIKAPNANSVVIFSFVGYQTVEVPLKGQKSLQVSLEPSTQSIEEVVVVGYGQQTKVNLTGSVAQLKGKTLQDRPISNVSQAMQGMMPGVTITSGQGRPGQDAGTIRVRGVGTLNNANPYILIDGVESGSMNQLDPNDIESISVLKDAASAAIYGSKASNGVILITTKRGKEGKPVTTYNGYVGWQTPTTMIDRLSSADYATLYNQARIAEGKAARFTDAEIQKFRDGSDPNYPNTDWYDLAYRTGFQQNHNASVTGGSENAKYMVSAGYLNQTGILPNSGREQFNGRSNVDIKLNDKFSAKMNLAYIKNDYKDANSTYAPGSSDQIIRQLNLIAPWIVNKRADGTYGTIGDGNPIAWLDSGQSVDRYNQNFTGMVGLDYKVIDGLKLSATGSYVSNNQDYVMFVKDIQYNPNKYHGPNSLTEATYAWNRSSFDGLANYDKTFGSHGVKVMLGYHAEKYDYKEKTAYRSNFPNNVLTDMNAGAESTMKNSGYTRELSMMSYFGRLNYDFKGKYLFEANFRADGSSRFSPDNRWGYFPSLSAGWRISEESFMESLRGTLSNLKFRASWGKLGNQDALGDYYPWQTTYSIGENYPFDGALATGIAQTSFKNSEISWEEARTYGFGVDAGLYNKINLSIDYYDRKTTGIIMSVPVPETFGLGAYQANVGAMQNRGIEISASYQDKWGDVTFSANGNISYNKNEILDLGGVTRMIEGNSIKQIGNALNSYYVYESNGLFQSQEEADAFTAKYGNPFGKKFKAGDLRYKDANGDGKLTADDRVIANSTDPKYIFGLNLYSEWKGIDLSMTFAGASGVARFYNNEVFGEFSGDAQHPSTVWLDAWSTTNKGGSYPRVAEARVSASNPYNVASTFWIQNTSYLRLKNVQVGYTIPAQMLKKIGISRFRVYLSGENLLTFDSLDFNVDPEAPAGRGSNYPLIKTTSLGVNLTF</sequence>
<dbReference type="Gene3D" id="2.60.40.1120">
    <property type="entry name" value="Carboxypeptidase-like, regulatory domain"/>
    <property type="match status" value="1"/>
</dbReference>
<dbReference type="GO" id="GO:0009279">
    <property type="term" value="C:cell outer membrane"/>
    <property type="evidence" value="ECO:0007669"/>
    <property type="project" value="UniProtKB-SubCell"/>
</dbReference>
<comment type="similarity">
    <text evidence="7">Belongs to the TonB-dependent receptor family.</text>
</comment>
<reference evidence="10 11" key="1">
    <citation type="submission" date="2019-03" db="EMBL/GenBank/DDBJ databases">
        <title>Genomic Encyclopedia of Archaeal and Bacterial Type Strains, Phase II (KMG-II): from individual species to whole genera.</title>
        <authorList>
            <person name="Goeker M."/>
        </authorList>
    </citation>
    <scope>NUCLEOTIDE SEQUENCE [LARGE SCALE GENOMIC DNA]</scope>
    <source>
        <strain evidence="10 11">RL-C</strain>
    </source>
</reference>
<evidence type="ECO:0000256" key="3">
    <source>
        <dbReference type="ARBA" id="ARBA00022452"/>
    </source>
</evidence>
<dbReference type="InterPro" id="IPR039426">
    <property type="entry name" value="TonB-dep_rcpt-like"/>
</dbReference>
<dbReference type="OrthoDB" id="9768177at2"/>
<accession>A0A4R2E5U2</accession>
<evidence type="ECO:0000256" key="1">
    <source>
        <dbReference type="ARBA" id="ARBA00004571"/>
    </source>
</evidence>
<dbReference type="FunFam" id="2.60.40.1120:FF:000003">
    <property type="entry name" value="Outer membrane protein Omp121"/>
    <property type="match status" value="1"/>
</dbReference>
<evidence type="ECO:0000256" key="2">
    <source>
        <dbReference type="ARBA" id="ARBA00022448"/>
    </source>
</evidence>
<dbReference type="AlphaFoldDB" id="A0A4R2E5U2"/>
<comment type="caution">
    <text evidence="10">The sequence shown here is derived from an EMBL/GenBank/DDBJ whole genome shotgun (WGS) entry which is preliminary data.</text>
</comment>
<gene>
    <name evidence="10" type="ORF">CLV25_12125</name>
</gene>
<feature type="signal peptide" evidence="8">
    <location>
        <begin position="1"/>
        <end position="34"/>
    </location>
</feature>
<feature type="chain" id="PRO_5020360528" evidence="8">
    <location>
        <begin position="35"/>
        <end position="1018"/>
    </location>
</feature>
<dbReference type="SUPFAM" id="SSF49464">
    <property type="entry name" value="Carboxypeptidase regulatory domain-like"/>
    <property type="match status" value="1"/>
</dbReference>
<organism evidence="10 11">
    <name type="scientific">Acetobacteroides hydrogenigenes</name>
    <dbReference type="NCBI Taxonomy" id="979970"/>
    <lineage>
        <taxon>Bacteria</taxon>
        <taxon>Pseudomonadati</taxon>
        <taxon>Bacteroidota</taxon>
        <taxon>Bacteroidia</taxon>
        <taxon>Bacteroidales</taxon>
        <taxon>Rikenellaceae</taxon>
        <taxon>Acetobacteroides</taxon>
    </lineage>
</organism>
<dbReference type="Pfam" id="PF13715">
    <property type="entry name" value="CarbopepD_reg_2"/>
    <property type="match status" value="1"/>
</dbReference>
<dbReference type="NCBIfam" id="TIGR04056">
    <property type="entry name" value="OMP_RagA_SusC"/>
    <property type="match status" value="1"/>
</dbReference>
<dbReference type="Pfam" id="PF07715">
    <property type="entry name" value="Plug"/>
    <property type="match status" value="1"/>
</dbReference>
<dbReference type="Gene3D" id="2.170.130.10">
    <property type="entry name" value="TonB-dependent receptor, plug domain"/>
    <property type="match status" value="1"/>
</dbReference>
<dbReference type="PROSITE" id="PS52016">
    <property type="entry name" value="TONB_DEPENDENT_REC_3"/>
    <property type="match status" value="1"/>
</dbReference>
<dbReference type="Gene3D" id="2.40.170.20">
    <property type="entry name" value="TonB-dependent receptor, beta-barrel domain"/>
    <property type="match status" value="1"/>
</dbReference>
<evidence type="ECO:0000256" key="8">
    <source>
        <dbReference type="SAM" id="SignalP"/>
    </source>
</evidence>
<dbReference type="Proteomes" id="UP000294830">
    <property type="component" value="Unassembled WGS sequence"/>
</dbReference>
<evidence type="ECO:0000256" key="5">
    <source>
        <dbReference type="ARBA" id="ARBA00023136"/>
    </source>
</evidence>
<evidence type="ECO:0000313" key="11">
    <source>
        <dbReference type="Proteomes" id="UP000294830"/>
    </source>
</evidence>
<evidence type="ECO:0000256" key="4">
    <source>
        <dbReference type="ARBA" id="ARBA00022692"/>
    </source>
</evidence>
<dbReference type="InterPro" id="IPR023996">
    <property type="entry name" value="TonB-dep_OMP_SusC/RagA"/>
</dbReference>
<dbReference type="EMBL" id="SLWB01000021">
    <property type="protein sequence ID" value="TCN62066.1"/>
    <property type="molecule type" value="Genomic_DNA"/>
</dbReference>
<dbReference type="FunFam" id="2.170.130.10:FF:000003">
    <property type="entry name" value="SusC/RagA family TonB-linked outer membrane protein"/>
    <property type="match status" value="1"/>
</dbReference>
<keyword evidence="8" id="KW-0732">Signal</keyword>